<dbReference type="GO" id="GO:0045944">
    <property type="term" value="P:positive regulation of transcription by RNA polymerase II"/>
    <property type="evidence" value="ECO:0007669"/>
    <property type="project" value="TreeGrafter"/>
</dbReference>
<dbReference type="InterPro" id="IPR036864">
    <property type="entry name" value="Zn2-C6_fun-type_DNA-bd_sf"/>
</dbReference>
<dbReference type="PANTHER" id="PTHR47540:SF3">
    <property type="entry name" value="ZN(II)2CYS6 TRANSCRIPTION FACTOR (EUROFUNG)"/>
    <property type="match status" value="1"/>
</dbReference>
<evidence type="ECO:0000256" key="1">
    <source>
        <dbReference type="ARBA" id="ARBA00004123"/>
    </source>
</evidence>
<dbReference type="PANTHER" id="PTHR47540">
    <property type="entry name" value="THIAMINE REPRESSIBLE GENES REGULATORY PROTEIN THI5"/>
    <property type="match status" value="1"/>
</dbReference>
<evidence type="ECO:0000256" key="2">
    <source>
        <dbReference type="ARBA" id="ARBA00022723"/>
    </source>
</evidence>
<keyword evidence="5" id="KW-0804">Transcription</keyword>
<protein>
    <submittedName>
        <fullName evidence="10">Fungal specific transcription factor domain-containing protein</fullName>
    </submittedName>
</protein>
<evidence type="ECO:0000256" key="3">
    <source>
        <dbReference type="ARBA" id="ARBA00023015"/>
    </source>
</evidence>
<dbReference type="PROSITE" id="PS50048">
    <property type="entry name" value="ZN2_CY6_FUNGAL_2"/>
    <property type="match status" value="1"/>
</dbReference>
<dbReference type="GO" id="GO:0006351">
    <property type="term" value="P:DNA-templated transcription"/>
    <property type="evidence" value="ECO:0007669"/>
    <property type="project" value="InterPro"/>
</dbReference>
<dbReference type="InterPro" id="IPR007219">
    <property type="entry name" value="XnlR_reg_dom"/>
</dbReference>
<dbReference type="CDD" id="cd12148">
    <property type="entry name" value="fungal_TF_MHR"/>
    <property type="match status" value="1"/>
</dbReference>
<feature type="compositionally biased region" description="Polar residues" evidence="7">
    <location>
        <begin position="131"/>
        <end position="152"/>
    </location>
</feature>
<dbReference type="GO" id="GO:0043565">
    <property type="term" value="F:sequence-specific DNA binding"/>
    <property type="evidence" value="ECO:0007669"/>
    <property type="project" value="TreeGrafter"/>
</dbReference>
<dbReference type="CDD" id="cd00067">
    <property type="entry name" value="GAL4"/>
    <property type="match status" value="1"/>
</dbReference>
<keyword evidence="3" id="KW-0805">Transcription regulation</keyword>
<feature type="region of interest" description="Disordered" evidence="7">
    <location>
        <begin position="117"/>
        <end position="155"/>
    </location>
</feature>
<evidence type="ECO:0000256" key="4">
    <source>
        <dbReference type="ARBA" id="ARBA00023125"/>
    </source>
</evidence>
<dbReference type="Pfam" id="PF00172">
    <property type="entry name" value="Zn_clus"/>
    <property type="match status" value="1"/>
</dbReference>
<evidence type="ECO:0000256" key="8">
    <source>
        <dbReference type="SAM" id="Phobius"/>
    </source>
</evidence>
<reference evidence="10" key="1">
    <citation type="submission" date="2022-07" db="EMBL/GenBank/DDBJ databases">
        <title>Fungi with potential for degradation of polypropylene.</title>
        <authorList>
            <person name="Gostincar C."/>
        </authorList>
    </citation>
    <scope>NUCLEOTIDE SEQUENCE</scope>
    <source>
        <strain evidence="10">EXF-13308</strain>
    </source>
</reference>
<evidence type="ECO:0000256" key="6">
    <source>
        <dbReference type="ARBA" id="ARBA00023242"/>
    </source>
</evidence>
<dbReference type="EMBL" id="JANBVO010000076">
    <property type="protein sequence ID" value="KAJ9130904.1"/>
    <property type="molecule type" value="Genomic_DNA"/>
</dbReference>
<feature type="compositionally biased region" description="Basic and acidic residues" evidence="7">
    <location>
        <begin position="9"/>
        <end position="18"/>
    </location>
</feature>
<feature type="region of interest" description="Disordered" evidence="7">
    <location>
        <begin position="1"/>
        <end position="37"/>
    </location>
</feature>
<dbReference type="Proteomes" id="UP001174694">
    <property type="component" value="Unassembled WGS sequence"/>
</dbReference>
<dbReference type="Gene3D" id="4.10.240.10">
    <property type="entry name" value="Zn(2)-C6 fungal-type DNA-binding domain"/>
    <property type="match status" value="1"/>
</dbReference>
<accession>A0AA38R2Y4</accession>
<dbReference type="GO" id="GO:0000981">
    <property type="term" value="F:DNA-binding transcription factor activity, RNA polymerase II-specific"/>
    <property type="evidence" value="ECO:0007669"/>
    <property type="project" value="InterPro"/>
</dbReference>
<dbReference type="InterPro" id="IPR051711">
    <property type="entry name" value="Stress_Response_Reg"/>
</dbReference>
<dbReference type="SMART" id="SM00066">
    <property type="entry name" value="GAL4"/>
    <property type="match status" value="1"/>
</dbReference>
<comment type="caution">
    <text evidence="10">The sequence shown here is derived from an EMBL/GenBank/DDBJ whole genome shotgun (WGS) entry which is preliminary data.</text>
</comment>
<keyword evidence="8" id="KW-1133">Transmembrane helix</keyword>
<dbReference type="PROSITE" id="PS00463">
    <property type="entry name" value="ZN2_CY6_FUNGAL_1"/>
    <property type="match status" value="1"/>
</dbReference>
<proteinExistence type="predicted"/>
<evidence type="ECO:0000256" key="5">
    <source>
        <dbReference type="ARBA" id="ARBA00023163"/>
    </source>
</evidence>
<name>A0AA38R2Y4_9PEZI</name>
<sequence>MDISGRVSTVDELRDGVGIEHGQSPREPTGRGSGRSRVTRACDRCKKRKIRCTGLHPCEICERAETACTYNASYSRGRRALAGNGISSSGDGTAHLPARSDDFQYLLSGRATGRVADSGEGALRADGEQVPSLSTGEGAATSTESPEPTQTDLEGHYVGPASGLSFLIRVQKRLYGTVPVSNASSIFTFGDAPLPYFDPASDSPLSSYFDPTFFVLLSKEESTQLVQRYFDFTVPVDRFLHRPTVEQWLDEFYDTGGTMRDRIAAPAQRALLFMVFALAQQHLMPRPTPDVTDKSVRFFLSAHHQLAKERGPVRLTSVQARLCQCLWLLSESRINHCWSLFGSAAHLAFAIGLHRHRDADPMGGYGYIELEYRRRTFWSAYCLDNYLTTALGRPKTFRDEDIDQELPACCDDKDILFDRIMPRTSRELSLMHAPLAFFKLSHILSNILRDLYSIRPASSAERRAHAVKYTQRLNDWRADMHNFLDADASMAPLVSIFQRQRNVLNLAYWHTMIVTHRPFLLHKFAGIRHPSRPDNDERLEGQNDESVRQCLLAAMHIVNMVDEMSQADQMYRAFWFTTYFAFSAAAILYVCAIHRSKGPLEDYASYFLAATKCQDQIFKMAEKDSLAARYCLVLEELRVEALRIIDKRGSTVLLGQNEVFGNGQGNGSEALLAAADGSTIPDAAFNFPNTGIVDDLANYYVSPNNPLAEITSWRQFDSMVFQDAGGIEDSIGDDRRPPQL</sequence>
<keyword evidence="8" id="KW-0472">Membrane</keyword>
<dbReference type="Pfam" id="PF04082">
    <property type="entry name" value="Fungal_trans"/>
    <property type="match status" value="1"/>
</dbReference>
<keyword evidence="2" id="KW-0479">Metal-binding</keyword>
<feature type="transmembrane region" description="Helical" evidence="8">
    <location>
        <begin position="573"/>
        <end position="592"/>
    </location>
</feature>
<evidence type="ECO:0000313" key="11">
    <source>
        <dbReference type="Proteomes" id="UP001174694"/>
    </source>
</evidence>
<evidence type="ECO:0000313" key="10">
    <source>
        <dbReference type="EMBL" id="KAJ9130904.1"/>
    </source>
</evidence>
<keyword evidence="4" id="KW-0238">DNA-binding</keyword>
<comment type="subcellular location">
    <subcellularLocation>
        <location evidence="1">Nucleus</location>
    </subcellularLocation>
</comment>
<gene>
    <name evidence="10" type="ORF">NKR23_g11967</name>
</gene>
<feature type="domain" description="Zn(2)-C6 fungal-type" evidence="9">
    <location>
        <begin position="41"/>
        <end position="70"/>
    </location>
</feature>
<evidence type="ECO:0000256" key="7">
    <source>
        <dbReference type="SAM" id="MobiDB-lite"/>
    </source>
</evidence>
<dbReference type="AlphaFoldDB" id="A0AA38R2Y4"/>
<keyword evidence="8" id="KW-0812">Transmembrane</keyword>
<keyword evidence="6" id="KW-0539">Nucleus</keyword>
<organism evidence="10 11">
    <name type="scientific">Pleurostoma richardsiae</name>
    <dbReference type="NCBI Taxonomy" id="41990"/>
    <lineage>
        <taxon>Eukaryota</taxon>
        <taxon>Fungi</taxon>
        <taxon>Dikarya</taxon>
        <taxon>Ascomycota</taxon>
        <taxon>Pezizomycotina</taxon>
        <taxon>Sordariomycetes</taxon>
        <taxon>Sordariomycetidae</taxon>
        <taxon>Calosphaeriales</taxon>
        <taxon>Pleurostomataceae</taxon>
        <taxon>Pleurostoma</taxon>
    </lineage>
</organism>
<keyword evidence="11" id="KW-1185">Reference proteome</keyword>
<evidence type="ECO:0000259" key="9">
    <source>
        <dbReference type="PROSITE" id="PS50048"/>
    </source>
</evidence>
<dbReference type="SUPFAM" id="SSF57701">
    <property type="entry name" value="Zn2/Cys6 DNA-binding domain"/>
    <property type="match status" value="1"/>
</dbReference>
<dbReference type="GO" id="GO:0008270">
    <property type="term" value="F:zinc ion binding"/>
    <property type="evidence" value="ECO:0007669"/>
    <property type="project" value="InterPro"/>
</dbReference>
<dbReference type="SMART" id="SM00906">
    <property type="entry name" value="Fungal_trans"/>
    <property type="match status" value="1"/>
</dbReference>
<dbReference type="GO" id="GO:0005634">
    <property type="term" value="C:nucleus"/>
    <property type="evidence" value="ECO:0007669"/>
    <property type="project" value="UniProtKB-SubCell"/>
</dbReference>
<dbReference type="InterPro" id="IPR001138">
    <property type="entry name" value="Zn2Cys6_DnaBD"/>
</dbReference>